<dbReference type="PANTHER" id="PTHR10367">
    <property type="entry name" value="MRNA-CAPPING ENZYME"/>
    <property type="match status" value="1"/>
</dbReference>
<dbReference type="PROSITE" id="PS50056">
    <property type="entry name" value="TYR_PHOSPHATASE_2"/>
    <property type="match status" value="1"/>
</dbReference>
<dbReference type="PANTHER" id="PTHR10367:SF9">
    <property type="entry name" value="DUAL-SPECIFICITY PHOSPHATASE 11 (RNA_RNP COMPLEX 1-INTERACTING)"/>
    <property type="match status" value="1"/>
</dbReference>
<feature type="compositionally biased region" description="Polar residues" evidence="3">
    <location>
        <begin position="651"/>
        <end position="664"/>
    </location>
</feature>
<feature type="compositionally biased region" description="Low complexity" evidence="3">
    <location>
        <begin position="383"/>
        <end position="395"/>
    </location>
</feature>
<dbReference type="EMBL" id="AP028921">
    <property type="protein sequence ID" value="BET02002.1"/>
    <property type="molecule type" value="Genomic_DNA"/>
</dbReference>
<feature type="compositionally biased region" description="Basic and acidic residues" evidence="3">
    <location>
        <begin position="763"/>
        <end position="772"/>
    </location>
</feature>
<keyword evidence="1" id="KW-0378">Hydrolase</keyword>
<dbReference type="InterPro" id="IPR000340">
    <property type="entry name" value="Dual-sp_phosphatase_cat-dom"/>
</dbReference>
<feature type="compositionally biased region" description="Polar residues" evidence="3">
    <location>
        <begin position="197"/>
        <end position="211"/>
    </location>
</feature>
<proteinExistence type="predicted"/>
<reference evidence="5 6" key="1">
    <citation type="submission" date="2023-09" db="EMBL/GenBank/DDBJ databases">
        <title>Nesidiocoris tenuis whole genome shotgun sequence.</title>
        <authorList>
            <person name="Shibata T."/>
            <person name="Shimoda M."/>
            <person name="Kobayashi T."/>
            <person name="Uehara T."/>
        </authorList>
    </citation>
    <scope>NUCLEOTIDE SEQUENCE [LARGE SCALE GENOMIC DNA]</scope>
    <source>
        <strain evidence="5 6">Japan</strain>
    </source>
</reference>
<organism evidence="5 6">
    <name type="scientific">Nesidiocoris tenuis</name>
    <dbReference type="NCBI Taxonomy" id="355587"/>
    <lineage>
        <taxon>Eukaryota</taxon>
        <taxon>Metazoa</taxon>
        <taxon>Ecdysozoa</taxon>
        <taxon>Arthropoda</taxon>
        <taxon>Hexapoda</taxon>
        <taxon>Insecta</taxon>
        <taxon>Pterygota</taxon>
        <taxon>Neoptera</taxon>
        <taxon>Paraneoptera</taxon>
        <taxon>Hemiptera</taxon>
        <taxon>Heteroptera</taxon>
        <taxon>Panheteroptera</taxon>
        <taxon>Cimicomorpha</taxon>
        <taxon>Miridae</taxon>
        <taxon>Dicyphina</taxon>
        <taxon>Nesidiocoris</taxon>
    </lineage>
</organism>
<keyword evidence="6" id="KW-1185">Reference proteome</keyword>
<dbReference type="InterPro" id="IPR016130">
    <property type="entry name" value="Tyr_Pase_AS"/>
</dbReference>
<evidence type="ECO:0000256" key="2">
    <source>
        <dbReference type="ARBA" id="ARBA00022912"/>
    </source>
</evidence>
<evidence type="ECO:0000313" key="6">
    <source>
        <dbReference type="Proteomes" id="UP001307889"/>
    </source>
</evidence>
<evidence type="ECO:0000259" key="4">
    <source>
        <dbReference type="PROSITE" id="PS50056"/>
    </source>
</evidence>
<protein>
    <submittedName>
        <fullName evidence="5">Dual specificity phosphatase 11 (RNA RNP complex 1-interacting)</fullName>
    </submittedName>
</protein>
<feature type="compositionally biased region" description="Basic and acidic residues" evidence="3">
    <location>
        <begin position="565"/>
        <end position="587"/>
    </location>
</feature>
<feature type="compositionally biased region" description="Basic and acidic residues" evidence="3">
    <location>
        <begin position="675"/>
        <end position="691"/>
    </location>
</feature>
<feature type="compositionally biased region" description="Basic and acidic residues" evidence="3">
    <location>
        <begin position="635"/>
        <end position="648"/>
    </location>
</feature>
<feature type="domain" description="Tyrosine specific protein phosphatases" evidence="4">
    <location>
        <begin position="100"/>
        <end position="168"/>
    </location>
</feature>
<dbReference type="SMART" id="SM00195">
    <property type="entry name" value="DSPc"/>
    <property type="match status" value="1"/>
</dbReference>
<feature type="compositionally biased region" description="Low complexity" evidence="3">
    <location>
        <begin position="429"/>
        <end position="444"/>
    </location>
</feature>
<evidence type="ECO:0000256" key="1">
    <source>
        <dbReference type="ARBA" id="ARBA00022801"/>
    </source>
</evidence>
<evidence type="ECO:0000256" key="3">
    <source>
        <dbReference type="SAM" id="MobiDB-lite"/>
    </source>
</evidence>
<feature type="compositionally biased region" description="Basic residues" evidence="3">
    <location>
        <begin position="218"/>
        <end position="228"/>
    </location>
</feature>
<feature type="region of interest" description="Disordered" evidence="3">
    <location>
        <begin position="756"/>
        <end position="883"/>
    </location>
</feature>
<dbReference type="InterPro" id="IPR020422">
    <property type="entry name" value="TYR_PHOSPHATASE_DUAL_dom"/>
</dbReference>
<feature type="region of interest" description="Disordered" evidence="3">
    <location>
        <begin position="183"/>
        <end position="313"/>
    </location>
</feature>
<evidence type="ECO:0000313" key="5">
    <source>
        <dbReference type="EMBL" id="BET02002.1"/>
    </source>
</evidence>
<feature type="compositionally biased region" description="Basic and acidic residues" evidence="3">
    <location>
        <begin position="512"/>
        <end position="525"/>
    </location>
</feature>
<accession>A0ABN7BFV9</accession>
<feature type="compositionally biased region" description="Polar residues" evidence="3">
    <location>
        <begin position="780"/>
        <end position="794"/>
    </location>
</feature>
<keyword evidence="2" id="KW-0904">Protein phosphatase</keyword>
<gene>
    <name evidence="5" type="ORF">NTJ_14820</name>
</gene>
<feature type="region of interest" description="Disordered" evidence="3">
    <location>
        <begin position="341"/>
        <end position="717"/>
    </location>
</feature>
<dbReference type="SUPFAM" id="SSF52799">
    <property type="entry name" value="(Phosphotyrosine protein) phosphatases II"/>
    <property type="match status" value="1"/>
</dbReference>
<dbReference type="Proteomes" id="UP001307889">
    <property type="component" value="Chromosome 13"/>
</dbReference>
<feature type="compositionally biased region" description="Basic and acidic residues" evidence="3">
    <location>
        <begin position="371"/>
        <end position="382"/>
    </location>
</feature>
<dbReference type="InterPro" id="IPR029021">
    <property type="entry name" value="Prot-tyrosine_phosphatase-like"/>
</dbReference>
<feature type="compositionally biased region" description="Basic and acidic residues" evidence="3">
    <location>
        <begin position="461"/>
        <end position="473"/>
    </location>
</feature>
<dbReference type="PROSITE" id="PS00383">
    <property type="entry name" value="TYR_PHOSPHATASE_1"/>
    <property type="match status" value="1"/>
</dbReference>
<dbReference type="Pfam" id="PF00782">
    <property type="entry name" value="DSPc"/>
    <property type="match status" value="1"/>
</dbReference>
<feature type="region of interest" description="Disordered" evidence="3">
    <location>
        <begin position="724"/>
        <end position="743"/>
    </location>
</feature>
<feature type="compositionally biased region" description="Pro residues" evidence="3">
    <location>
        <begin position="281"/>
        <end position="295"/>
    </location>
</feature>
<name>A0ABN7BFV9_9HEMI</name>
<dbReference type="InterPro" id="IPR000387">
    <property type="entry name" value="Tyr_Pase_dom"/>
</dbReference>
<sequence length="883" mass="99310">MVKGGIPERWEAYGPIGEPIEGTRLIAFKVPLNKNLNSNLDPKERWTIDDLVKRYPNIGLVIDLTLTTRYYNYEHLLTRGVDYCKIACPGQVLPSEHLVSRFFAAIDTYIETHPGGELVGVHCTHGVNRTGYMIARYLIQRMGFDLDKAIGCISKARGHEIERRNYVAGLKKHLSRAPKVLDDSDIIHASEPPSLPASKTGNDSQPLNNNSGSFRGRGAVRGRGRPSIRRGGPGHQWPRRGGGPPRNDHHAPFPSNNFVPPFEGPSRGNPQRYGGNQGHPGPWPPGGPHRNPPMPGHGFQGNPIGQDPPPPKFIKDILEVTQKLLPALGSLPQLASQLGNFKGAQRTLSPDPGPSQWGERNESSRPSLNEQRGRVGDRRSPCREPVPSSSSWRRSPSPRRMDRARRSISPKGHHADKMPSPGRRRLSPQRRNSSRSPFRRSSPPFGFQARSGSPPYQRRSRSLERRMSPDRYRQSSRGKGSVSPPRGISPPYKRNRYSPGPARRTSPYNPFKESRPRSDYRDRPTSPRQRRSQSPLRRVDSQRGFGSPPRQRVSISREISRSPPRRGDWRLARNDSRGRDEYSRNRPNDPNPFDSRPGLKAGLNPFNARSMPKSDYNPFHSKPSRETDSNPFASRSDRDLDSDYDSRPSRKSSGNPFKQSTSLRESPPRMRHSSSYRDDVFSDEDKYVDRKHGNRPTSPLFSRKTPVGQRLSPGPDCRELILQKRLYSSPSSREGSPLKEGLLPLQITDDFLDTAYRSGAPSYDRDSPDRFRLPAMKRLGTQNQNPFERSNQSKKPVFNRLEGKQSSPNFSEGDDSHGKRGRFGDQGGGQNRGRREGYHGGQSRGYHGGQRRGQRGIQRGTQRGGQYRGQRGNQRGAHQGGQR</sequence>
<dbReference type="InterPro" id="IPR051029">
    <property type="entry name" value="mRNA_Capping_Enz/RNA_Phosphat"/>
</dbReference>
<dbReference type="Gene3D" id="3.90.190.10">
    <property type="entry name" value="Protein tyrosine phosphatase superfamily"/>
    <property type="match status" value="1"/>
</dbReference>
<feature type="compositionally biased region" description="Gly residues" evidence="3">
    <location>
        <begin position="839"/>
        <end position="848"/>
    </location>
</feature>